<evidence type="ECO:0000256" key="2">
    <source>
        <dbReference type="ARBA" id="ARBA00022741"/>
    </source>
</evidence>
<dbReference type="PANTHER" id="PTHR24220">
    <property type="entry name" value="IMPORT ATP-BINDING PROTEIN"/>
    <property type="match status" value="1"/>
</dbReference>
<comment type="caution">
    <text evidence="5">The sequence shown here is derived from an EMBL/GenBank/DDBJ whole genome shotgun (WGS) entry which is preliminary data.</text>
</comment>
<dbReference type="InterPro" id="IPR003439">
    <property type="entry name" value="ABC_transporter-like_ATP-bd"/>
</dbReference>
<proteinExistence type="predicted"/>
<keyword evidence="6" id="KW-1185">Reference proteome</keyword>
<evidence type="ECO:0000259" key="4">
    <source>
        <dbReference type="PROSITE" id="PS50893"/>
    </source>
</evidence>
<dbReference type="SMART" id="SM00382">
    <property type="entry name" value="AAA"/>
    <property type="match status" value="1"/>
</dbReference>
<dbReference type="InterPro" id="IPR003593">
    <property type="entry name" value="AAA+_ATPase"/>
</dbReference>
<evidence type="ECO:0000313" key="5">
    <source>
        <dbReference type="EMBL" id="GGJ32242.1"/>
    </source>
</evidence>
<evidence type="ECO:0000313" key="6">
    <source>
        <dbReference type="Proteomes" id="UP000632222"/>
    </source>
</evidence>
<dbReference type="RefSeq" id="WP_229684698.1">
    <property type="nucleotide sequence ID" value="NZ_BMOD01000005.1"/>
</dbReference>
<gene>
    <name evidence="5" type="ORF">GCM10008938_18060</name>
</gene>
<dbReference type="InterPro" id="IPR017911">
    <property type="entry name" value="MacB-like_ATP-bd"/>
</dbReference>
<dbReference type="Gene3D" id="3.40.50.300">
    <property type="entry name" value="P-loop containing nucleotide triphosphate hydrolases"/>
    <property type="match status" value="1"/>
</dbReference>
<dbReference type="EMBL" id="BMOD01000005">
    <property type="protein sequence ID" value="GGJ32242.1"/>
    <property type="molecule type" value="Genomic_DNA"/>
</dbReference>
<keyword evidence="3 5" id="KW-0067">ATP-binding</keyword>
<feature type="domain" description="ABC transporter" evidence="4">
    <location>
        <begin position="2"/>
        <end position="215"/>
    </location>
</feature>
<dbReference type="CDD" id="cd03255">
    <property type="entry name" value="ABC_MJ0796_LolCDE_FtsE"/>
    <property type="match status" value="1"/>
</dbReference>
<dbReference type="PROSITE" id="PS50893">
    <property type="entry name" value="ABC_TRANSPORTER_2"/>
    <property type="match status" value="1"/>
</dbReference>
<name>A0ABQ2D287_9DEIO</name>
<reference evidence="6" key="1">
    <citation type="journal article" date="2019" name="Int. J. Syst. Evol. Microbiol.">
        <title>The Global Catalogue of Microorganisms (GCM) 10K type strain sequencing project: providing services to taxonomists for standard genome sequencing and annotation.</title>
        <authorList>
            <consortium name="The Broad Institute Genomics Platform"/>
            <consortium name="The Broad Institute Genome Sequencing Center for Infectious Disease"/>
            <person name="Wu L."/>
            <person name="Ma J."/>
        </authorList>
    </citation>
    <scope>NUCLEOTIDE SEQUENCE [LARGE SCALE GENOMIC DNA]</scope>
    <source>
        <strain evidence="6">JCM 14370</strain>
    </source>
</reference>
<dbReference type="SUPFAM" id="SSF52540">
    <property type="entry name" value="P-loop containing nucleoside triphosphate hydrolases"/>
    <property type="match status" value="1"/>
</dbReference>
<keyword evidence="2" id="KW-0547">Nucleotide-binding</keyword>
<accession>A0ABQ2D287</accession>
<dbReference type="Proteomes" id="UP000632222">
    <property type="component" value="Unassembled WGS sequence"/>
</dbReference>
<dbReference type="InterPro" id="IPR015854">
    <property type="entry name" value="ABC_transpr_LolD-like"/>
</dbReference>
<evidence type="ECO:0000256" key="3">
    <source>
        <dbReference type="ARBA" id="ARBA00022840"/>
    </source>
</evidence>
<keyword evidence="1" id="KW-0813">Transport</keyword>
<dbReference type="InterPro" id="IPR027417">
    <property type="entry name" value="P-loop_NTPase"/>
</dbReference>
<dbReference type="PANTHER" id="PTHR24220:SF659">
    <property type="entry name" value="TRANSPORTER, PUTATIVE-RELATED"/>
    <property type="match status" value="1"/>
</dbReference>
<dbReference type="Pfam" id="PF00005">
    <property type="entry name" value="ABC_tran"/>
    <property type="match status" value="1"/>
</dbReference>
<protein>
    <submittedName>
        <fullName evidence="5">ABC transporter ATP-binding protein</fullName>
    </submittedName>
</protein>
<sequence length="217" mass="23766">MIEVRNLIHTYPSCSDPVTLQYPSFTVHRGDQRVLMGSSGSGKTTLLHYLSGLLVAAPGQVKISGTDLAGLNEAQRDGFRARHLGYIFQDFHLMQGYTALENVMLALGLAGVSPRERKQRATEALSRVDLGHRLHHLPVQLSTGERQRVAIARAIVNRPEVLLADEPTAHLDEARSHQVMDLLKSTAQDLNAALIVVTHDPLVKKHIPDLLTLGALA</sequence>
<organism evidence="5 6">
    <name type="scientific">Deinococcus roseus</name>
    <dbReference type="NCBI Taxonomy" id="392414"/>
    <lineage>
        <taxon>Bacteria</taxon>
        <taxon>Thermotogati</taxon>
        <taxon>Deinococcota</taxon>
        <taxon>Deinococci</taxon>
        <taxon>Deinococcales</taxon>
        <taxon>Deinococcaceae</taxon>
        <taxon>Deinococcus</taxon>
    </lineage>
</organism>
<evidence type="ECO:0000256" key="1">
    <source>
        <dbReference type="ARBA" id="ARBA00022448"/>
    </source>
</evidence>
<dbReference type="GO" id="GO:0005524">
    <property type="term" value="F:ATP binding"/>
    <property type="evidence" value="ECO:0007669"/>
    <property type="project" value="UniProtKB-KW"/>
</dbReference>